<proteinExistence type="predicted"/>
<name>A0A9X6ZNT3_BACTU</name>
<evidence type="ECO:0000313" key="2">
    <source>
        <dbReference type="Proteomes" id="UP000224003"/>
    </source>
</evidence>
<organism evidence="1 2">
    <name type="scientific">Bacillus thuringiensis</name>
    <dbReference type="NCBI Taxonomy" id="1428"/>
    <lineage>
        <taxon>Bacteria</taxon>
        <taxon>Bacillati</taxon>
        <taxon>Bacillota</taxon>
        <taxon>Bacilli</taxon>
        <taxon>Bacillales</taxon>
        <taxon>Bacillaceae</taxon>
        <taxon>Bacillus</taxon>
        <taxon>Bacillus cereus group</taxon>
    </lineage>
</organism>
<protein>
    <submittedName>
        <fullName evidence="1">Uncharacterized protein</fullName>
    </submittedName>
</protein>
<comment type="caution">
    <text evidence="1">The sequence shown here is derived from an EMBL/GenBank/DDBJ whole genome shotgun (WGS) entry which is preliminary data.</text>
</comment>
<evidence type="ECO:0000313" key="1">
    <source>
        <dbReference type="EMBL" id="PFJ24638.1"/>
    </source>
</evidence>
<dbReference type="AlphaFoldDB" id="A0A9X6ZNT3"/>
<sequence>MQTLTENKQANEVVEMSFVDGLNKQWQEFIEENKLQILIDSGDEKFEFILKQFIFEKATFERQIEGYYSEAYVVDEFDLTISLNGISETMGASPDCNKDTEVNWFLSPYLDTADGEVEIQNGKKFTETFGITKSQELSFQKVFDDFELLDKCEVENAKRQKIYLQKESESMQKFVKESYQVESCFKGNGILIKVTDTITGEVINEFTKVMDRIEI</sequence>
<dbReference type="EMBL" id="NUVX01000130">
    <property type="protein sequence ID" value="PFJ24638.1"/>
    <property type="molecule type" value="Genomic_DNA"/>
</dbReference>
<dbReference type="Proteomes" id="UP000224003">
    <property type="component" value="Unassembled WGS sequence"/>
</dbReference>
<accession>A0A9X6ZNT3</accession>
<dbReference type="RefSeq" id="WP_098517957.1">
    <property type="nucleotide sequence ID" value="NZ_NUVX01000130.1"/>
</dbReference>
<gene>
    <name evidence="1" type="ORF">COJ15_36490</name>
</gene>
<reference evidence="1 2" key="1">
    <citation type="submission" date="2017-09" db="EMBL/GenBank/DDBJ databases">
        <title>Large-scale bioinformatics analysis of Bacillus genomes uncovers conserved roles of natural products in bacterial physiology.</title>
        <authorList>
            <consortium name="Agbiome Team Llc"/>
            <person name="Bleich R.M."/>
            <person name="Grubbs K.J."/>
            <person name="Santa Maria K.C."/>
            <person name="Allen S.E."/>
            <person name="Farag S."/>
            <person name="Shank E.A."/>
            <person name="Bowers A."/>
        </authorList>
    </citation>
    <scope>NUCLEOTIDE SEQUENCE [LARGE SCALE GENOMIC DNA]</scope>
    <source>
        <strain evidence="1 2">AFS085496</strain>
    </source>
</reference>